<dbReference type="PROSITE" id="PS51257">
    <property type="entry name" value="PROKAR_LIPOPROTEIN"/>
    <property type="match status" value="1"/>
</dbReference>
<keyword evidence="2" id="KW-1185">Reference proteome</keyword>
<proteinExistence type="predicted"/>
<protein>
    <submittedName>
        <fullName evidence="1">Uncharacterized protein</fullName>
    </submittedName>
</protein>
<evidence type="ECO:0000313" key="2">
    <source>
        <dbReference type="Proteomes" id="UP000503482"/>
    </source>
</evidence>
<accession>A0AAE7E441</accession>
<gene>
    <name evidence="1" type="ORF">AVENP_0726</name>
</gene>
<sequence>MKLLILLFYSILFISCTSNENTIEDCTKVNKKYKIENVLNYRTGERVEKVFCID</sequence>
<name>A0AAE7E441_9BACT</name>
<organism evidence="1 2">
    <name type="scientific">Arcobacter venerupis</name>
    <dbReference type="NCBI Taxonomy" id="1054033"/>
    <lineage>
        <taxon>Bacteria</taxon>
        <taxon>Pseudomonadati</taxon>
        <taxon>Campylobacterota</taxon>
        <taxon>Epsilonproteobacteria</taxon>
        <taxon>Campylobacterales</taxon>
        <taxon>Arcobacteraceae</taxon>
        <taxon>Arcobacter</taxon>
    </lineage>
</organism>
<evidence type="ECO:0000313" key="1">
    <source>
        <dbReference type="EMBL" id="QKF66296.1"/>
    </source>
</evidence>
<dbReference type="EMBL" id="CP053840">
    <property type="protein sequence ID" value="QKF66296.1"/>
    <property type="molecule type" value="Genomic_DNA"/>
</dbReference>
<dbReference type="Proteomes" id="UP000503482">
    <property type="component" value="Chromosome"/>
</dbReference>
<dbReference type="RefSeq" id="WP_153802225.1">
    <property type="nucleotide sequence ID" value="NZ_CP053840.1"/>
</dbReference>
<dbReference type="KEGG" id="avp:AVENP_0726"/>
<dbReference type="AlphaFoldDB" id="A0AAE7E441"/>
<reference evidence="1 2" key="1">
    <citation type="submission" date="2020-05" db="EMBL/GenBank/DDBJ databases">
        <title>Complete genome sequencing of Campylobacter and Arcobacter type strains.</title>
        <authorList>
            <person name="Miller W.G."/>
            <person name="Yee E."/>
        </authorList>
    </citation>
    <scope>NUCLEOTIDE SEQUENCE [LARGE SCALE GENOMIC DNA]</scope>
    <source>
        <strain evidence="1 2">LMG 26156</strain>
    </source>
</reference>